<evidence type="ECO:0000256" key="9">
    <source>
        <dbReference type="ARBA" id="ARBA00023299"/>
    </source>
</evidence>
<dbReference type="GO" id="GO:0005737">
    <property type="term" value="C:cytoplasm"/>
    <property type="evidence" value="ECO:0007669"/>
    <property type="project" value="TreeGrafter"/>
</dbReference>
<dbReference type="AlphaFoldDB" id="A0A9P8T8Y3"/>
<reference evidence="14" key="2">
    <citation type="submission" date="2021-01" db="EMBL/GenBank/DDBJ databases">
        <authorList>
            <person name="Schikora-Tamarit M.A."/>
        </authorList>
    </citation>
    <scope>NUCLEOTIDE SEQUENCE</scope>
    <source>
        <strain evidence="14">CBS6075</strain>
    </source>
</reference>
<keyword evidence="15" id="KW-1185">Reference proteome</keyword>
<evidence type="ECO:0000256" key="10">
    <source>
        <dbReference type="ARBA" id="ARBA00047630"/>
    </source>
</evidence>
<dbReference type="InterPro" id="IPR020578">
    <property type="entry name" value="Aminotrans_V_PyrdxlP_BS"/>
</dbReference>
<dbReference type="Gene3D" id="3.40.640.10">
    <property type="entry name" value="Type I PLP-dependent aspartate aminotransferase-like (Major domain)"/>
    <property type="match status" value="1"/>
</dbReference>
<keyword evidence="7" id="KW-0808">Transferase</keyword>
<dbReference type="SUPFAM" id="SSF53383">
    <property type="entry name" value="PLP-dependent transferases"/>
    <property type="match status" value="1"/>
</dbReference>
<evidence type="ECO:0000256" key="11">
    <source>
        <dbReference type="ARBA" id="ARBA00049007"/>
    </source>
</evidence>
<dbReference type="InterPro" id="IPR015422">
    <property type="entry name" value="PyrdxlP-dep_Trfase_small"/>
</dbReference>
<evidence type="ECO:0000256" key="4">
    <source>
        <dbReference type="ARBA" id="ARBA00013030"/>
    </source>
</evidence>
<evidence type="ECO:0000256" key="6">
    <source>
        <dbReference type="ARBA" id="ARBA00022605"/>
    </source>
</evidence>
<sequence length="388" mass="41922">MSLERTEPNYFGAGPALLPTSVLQQAAKDMINFQGLGLGAGEISHRSAAGGNIIESTKKHLAELLDVPDTHEVFFMQGGGTTGFSAVPTNLSASFAKKTGKKGKPAYVITGSWSKKAAEEAQRLGFDPEIVVDSKKVDGKFGGIPAVEKWSIPADLSNTSYVYFCDNETVNGVEFPDFPFDKFPGVEIVADMSSNFLSKKIDVSKYGCILAGAQKNVGLAGITIYIIKKSLLEYPSDEELTKLNIPLTPIAFEFPIVVKNNSAYNTVPTFTVHIVDLVLQLLAEKGGLANQQKVNEEKAKLLYAALDKYPSVFNLPVEKSVRSKMNVVFTLAKGTDSDFLNAAEEKKLQGLKGHRSVGGMRASLYNAVSLDSVKLLCEFVEDFGSKNA</sequence>
<evidence type="ECO:0000256" key="12">
    <source>
        <dbReference type="RuleBase" id="RU004504"/>
    </source>
</evidence>
<dbReference type="InterPro" id="IPR022278">
    <property type="entry name" value="Pser_aminoTfrase"/>
</dbReference>
<comment type="catalytic activity">
    <reaction evidence="10">
        <text>4-(phosphooxy)-L-threonine + 2-oxoglutarate = (R)-3-hydroxy-2-oxo-4-phosphooxybutanoate + L-glutamate</text>
        <dbReference type="Rhea" id="RHEA:16573"/>
        <dbReference type="ChEBI" id="CHEBI:16810"/>
        <dbReference type="ChEBI" id="CHEBI:29985"/>
        <dbReference type="ChEBI" id="CHEBI:58452"/>
        <dbReference type="ChEBI" id="CHEBI:58538"/>
        <dbReference type="EC" id="2.6.1.52"/>
    </reaction>
</comment>
<reference evidence="14" key="1">
    <citation type="journal article" date="2021" name="Open Biol.">
        <title>Shared evolutionary footprints suggest mitochondrial oxidative damage underlies multiple complex I losses in fungi.</title>
        <authorList>
            <person name="Schikora-Tamarit M.A."/>
            <person name="Marcet-Houben M."/>
            <person name="Nosek J."/>
            <person name="Gabaldon T."/>
        </authorList>
    </citation>
    <scope>NUCLEOTIDE SEQUENCE</scope>
    <source>
        <strain evidence="14">CBS6075</strain>
    </source>
</reference>
<dbReference type="PANTHER" id="PTHR43247:SF1">
    <property type="entry name" value="PHOSPHOSERINE AMINOTRANSFERASE"/>
    <property type="match status" value="1"/>
</dbReference>
<evidence type="ECO:0000313" key="15">
    <source>
        <dbReference type="Proteomes" id="UP000769157"/>
    </source>
</evidence>
<keyword evidence="5" id="KW-0032">Aminotransferase</keyword>
<proteinExistence type="inferred from homology"/>
<evidence type="ECO:0000259" key="13">
    <source>
        <dbReference type="Pfam" id="PF00266"/>
    </source>
</evidence>
<comment type="cofactor">
    <cofactor evidence="1 12">
        <name>pyridoxal 5'-phosphate</name>
        <dbReference type="ChEBI" id="CHEBI:597326"/>
    </cofactor>
</comment>
<gene>
    <name evidence="14" type="ORF">OGAPHI_001577</name>
</gene>
<protein>
    <recommendedName>
        <fullName evidence="4">phosphoserine transaminase</fullName>
        <ecNumber evidence="4">2.6.1.52</ecNumber>
    </recommendedName>
</protein>
<keyword evidence="6" id="KW-0028">Amino-acid biosynthesis</keyword>
<comment type="similarity">
    <text evidence="3">Belongs to the class-V pyridoxal-phosphate-dependent aminotransferase family. SerC subfamily.</text>
</comment>
<dbReference type="OrthoDB" id="1703350at2759"/>
<dbReference type="GeneID" id="70233545"/>
<evidence type="ECO:0000256" key="1">
    <source>
        <dbReference type="ARBA" id="ARBA00001933"/>
    </source>
</evidence>
<dbReference type="GO" id="GO:0030170">
    <property type="term" value="F:pyridoxal phosphate binding"/>
    <property type="evidence" value="ECO:0007669"/>
    <property type="project" value="TreeGrafter"/>
</dbReference>
<dbReference type="NCBIfam" id="NF003764">
    <property type="entry name" value="PRK05355.1"/>
    <property type="match status" value="1"/>
</dbReference>
<dbReference type="InterPro" id="IPR015421">
    <property type="entry name" value="PyrdxlP-dep_Trfase_major"/>
</dbReference>
<dbReference type="Gene3D" id="3.90.1150.10">
    <property type="entry name" value="Aspartate Aminotransferase, domain 1"/>
    <property type="match status" value="1"/>
</dbReference>
<comment type="caution">
    <text evidence="14">The sequence shown here is derived from an EMBL/GenBank/DDBJ whole genome shotgun (WGS) entry which is preliminary data.</text>
</comment>
<dbReference type="RefSeq" id="XP_046063719.1">
    <property type="nucleotide sequence ID" value="XM_046202353.1"/>
</dbReference>
<evidence type="ECO:0000256" key="3">
    <source>
        <dbReference type="ARBA" id="ARBA00006904"/>
    </source>
</evidence>
<evidence type="ECO:0000256" key="8">
    <source>
        <dbReference type="ARBA" id="ARBA00022898"/>
    </source>
</evidence>
<comment type="pathway">
    <text evidence="2">Amino-acid biosynthesis; L-serine biosynthesis; L-serine from 3-phospho-D-glycerate: step 2/3.</text>
</comment>
<dbReference type="GO" id="GO:0004648">
    <property type="term" value="F:O-phospho-L-serine:2-oxoglutarate aminotransferase activity"/>
    <property type="evidence" value="ECO:0007669"/>
    <property type="project" value="UniProtKB-EC"/>
</dbReference>
<accession>A0A9P8T8Y3</accession>
<evidence type="ECO:0000256" key="2">
    <source>
        <dbReference type="ARBA" id="ARBA00005099"/>
    </source>
</evidence>
<comment type="catalytic activity">
    <reaction evidence="11">
        <text>O-phospho-L-serine + 2-oxoglutarate = 3-phosphooxypyruvate + L-glutamate</text>
        <dbReference type="Rhea" id="RHEA:14329"/>
        <dbReference type="ChEBI" id="CHEBI:16810"/>
        <dbReference type="ChEBI" id="CHEBI:18110"/>
        <dbReference type="ChEBI" id="CHEBI:29985"/>
        <dbReference type="ChEBI" id="CHEBI:57524"/>
        <dbReference type="EC" id="2.6.1.52"/>
    </reaction>
</comment>
<dbReference type="PANTHER" id="PTHR43247">
    <property type="entry name" value="PHOSPHOSERINE AMINOTRANSFERASE"/>
    <property type="match status" value="1"/>
</dbReference>
<evidence type="ECO:0000256" key="7">
    <source>
        <dbReference type="ARBA" id="ARBA00022679"/>
    </source>
</evidence>
<dbReference type="InterPro" id="IPR015424">
    <property type="entry name" value="PyrdxlP-dep_Trfase"/>
</dbReference>
<dbReference type="GO" id="GO:0006564">
    <property type="term" value="P:L-serine biosynthetic process"/>
    <property type="evidence" value="ECO:0007669"/>
    <property type="project" value="UniProtKB-KW"/>
</dbReference>
<dbReference type="PIRSF" id="PIRSF000525">
    <property type="entry name" value="SerC"/>
    <property type="match status" value="1"/>
</dbReference>
<dbReference type="HAMAP" id="MF_00160">
    <property type="entry name" value="SerC_aminotrans_5"/>
    <property type="match status" value="1"/>
</dbReference>
<dbReference type="FunFam" id="3.40.640.10:FF:000010">
    <property type="entry name" value="Phosphoserine aminotransferase"/>
    <property type="match status" value="1"/>
</dbReference>
<feature type="domain" description="Aminotransferase class V" evidence="13">
    <location>
        <begin position="11"/>
        <end position="376"/>
    </location>
</feature>
<organism evidence="14 15">
    <name type="scientific">Ogataea philodendri</name>
    <dbReference type="NCBI Taxonomy" id="1378263"/>
    <lineage>
        <taxon>Eukaryota</taxon>
        <taxon>Fungi</taxon>
        <taxon>Dikarya</taxon>
        <taxon>Ascomycota</taxon>
        <taxon>Saccharomycotina</taxon>
        <taxon>Pichiomycetes</taxon>
        <taxon>Pichiales</taxon>
        <taxon>Pichiaceae</taxon>
        <taxon>Ogataea</taxon>
    </lineage>
</organism>
<keyword evidence="9" id="KW-0718">Serine biosynthesis</keyword>
<evidence type="ECO:0000256" key="5">
    <source>
        <dbReference type="ARBA" id="ARBA00022576"/>
    </source>
</evidence>
<dbReference type="InterPro" id="IPR000192">
    <property type="entry name" value="Aminotrans_V_dom"/>
</dbReference>
<keyword evidence="8" id="KW-0663">Pyridoxal phosphate</keyword>
<name>A0A9P8T8Y3_9ASCO</name>
<dbReference type="PROSITE" id="PS00595">
    <property type="entry name" value="AA_TRANSFER_CLASS_5"/>
    <property type="match status" value="1"/>
</dbReference>
<dbReference type="Pfam" id="PF00266">
    <property type="entry name" value="Aminotran_5"/>
    <property type="match status" value="1"/>
</dbReference>
<dbReference type="FunFam" id="3.90.1150.10:FF:000006">
    <property type="entry name" value="Phosphoserine aminotransferase"/>
    <property type="match status" value="1"/>
</dbReference>
<dbReference type="Proteomes" id="UP000769157">
    <property type="component" value="Unassembled WGS sequence"/>
</dbReference>
<dbReference type="EMBL" id="JAEUBE010000137">
    <property type="protein sequence ID" value="KAH3669456.1"/>
    <property type="molecule type" value="Genomic_DNA"/>
</dbReference>
<evidence type="ECO:0000313" key="14">
    <source>
        <dbReference type="EMBL" id="KAH3669456.1"/>
    </source>
</evidence>
<dbReference type="EC" id="2.6.1.52" evidence="4"/>